<comment type="similarity">
    <text evidence="1">Belongs to the ABC transporter superfamily.</text>
</comment>
<protein>
    <submittedName>
        <fullName evidence="6">ABC transporter ATP-binding protein</fullName>
    </submittedName>
</protein>
<gene>
    <name evidence="6" type="ORF">ACETAC_02365</name>
</gene>
<dbReference type="InterPro" id="IPR003593">
    <property type="entry name" value="AAA+_ATPase"/>
</dbReference>
<proteinExistence type="inferred from homology"/>
<evidence type="ECO:0000259" key="5">
    <source>
        <dbReference type="PROSITE" id="PS50893"/>
    </source>
</evidence>
<feature type="domain" description="ABC transporter" evidence="5">
    <location>
        <begin position="23"/>
        <end position="245"/>
    </location>
</feature>
<accession>A0A975AWP1</accession>
<dbReference type="Gene3D" id="3.40.50.300">
    <property type="entry name" value="P-loop containing nucleotide triphosphate hydrolases"/>
    <property type="match status" value="1"/>
</dbReference>
<dbReference type="Gene3D" id="2.70.50.60">
    <property type="entry name" value="abc- transporter (atp binding component) like domain"/>
    <property type="match status" value="1"/>
</dbReference>
<evidence type="ECO:0000256" key="2">
    <source>
        <dbReference type="ARBA" id="ARBA00022448"/>
    </source>
</evidence>
<dbReference type="KEGG" id="aaut:ACETAC_02365"/>
<dbReference type="GO" id="GO:0140359">
    <property type="term" value="F:ABC-type transporter activity"/>
    <property type="evidence" value="ECO:0007669"/>
    <property type="project" value="InterPro"/>
</dbReference>
<evidence type="ECO:0000313" key="7">
    <source>
        <dbReference type="Proteomes" id="UP000671913"/>
    </source>
</evidence>
<dbReference type="SMART" id="SM00382">
    <property type="entry name" value="AAA"/>
    <property type="match status" value="1"/>
</dbReference>
<dbReference type="PANTHER" id="PTHR46743:SF2">
    <property type="entry name" value="TEICHOIC ACIDS EXPORT ATP-BINDING PROTEIN TAGH"/>
    <property type="match status" value="1"/>
</dbReference>
<organism evidence="6 7">
    <name type="scientific">Aceticella autotrophica</name>
    <dbReference type="NCBI Taxonomy" id="2755338"/>
    <lineage>
        <taxon>Bacteria</taxon>
        <taxon>Bacillati</taxon>
        <taxon>Bacillota</taxon>
        <taxon>Clostridia</taxon>
        <taxon>Thermoanaerobacterales</taxon>
        <taxon>Thermoanaerobacteraceae</taxon>
        <taxon>Aceticella</taxon>
    </lineage>
</organism>
<evidence type="ECO:0000256" key="4">
    <source>
        <dbReference type="ARBA" id="ARBA00022840"/>
    </source>
</evidence>
<dbReference type="InterPro" id="IPR029439">
    <property type="entry name" value="Wzt_C"/>
</dbReference>
<dbReference type="GO" id="GO:0016020">
    <property type="term" value="C:membrane"/>
    <property type="evidence" value="ECO:0007669"/>
    <property type="project" value="InterPro"/>
</dbReference>
<dbReference type="InterPro" id="IPR050683">
    <property type="entry name" value="Bact_Polysacc_Export_ATP-bd"/>
</dbReference>
<evidence type="ECO:0000313" key="6">
    <source>
        <dbReference type="EMBL" id="QSZ27763.1"/>
    </source>
</evidence>
<keyword evidence="4 6" id="KW-0067">ATP-binding</keyword>
<dbReference type="CDD" id="cd10147">
    <property type="entry name" value="Wzt_C-like"/>
    <property type="match status" value="1"/>
</dbReference>
<dbReference type="Proteomes" id="UP000671913">
    <property type="component" value="Chromosome"/>
</dbReference>
<dbReference type="AlphaFoldDB" id="A0A975AWP1"/>
<dbReference type="GO" id="GO:0016887">
    <property type="term" value="F:ATP hydrolysis activity"/>
    <property type="evidence" value="ECO:0007669"/>
    <property type="project" value="InterPro"/>
</dbReference>
<dbReference type="SUPFAM" id="SSF52540">
    <property type="entry name" value="P-loop containing nucleoside triphosphate hydrolases"/>
    <property type="match status" value="1"/>
</dbReference>
<evidence type="ECO:0000256" key="1">
    <source>
        <dbReference type="ARBA" id="ARBA00005417"/>
    </source>
</evidence>
<dbReference type="CDD" id="cd03220">
    <property type="entry name" value="ABC_KpsT_Wzt"/>
    <property type="match status" value="1"/>
</dbReference>
<keyword evidence="7" id="KW-1185">Reference proteome</keyword>
<sequence length="404" mass="45928">MYAIEVNNVTKIFKIHRGKPTTLKDRLILRNRNLVDEFIPLNNVSLKVKKGESIGIIGENGSGKSTLLKLISKIIYPDKGEIITRGKVSSLIELGAGFHPDFTGRENIYVNASIFGFKKREIDKKIDDIISFSELEEFIDVPVRTYSSGMYMRLAFSVAINIDPDILLIDEILAVGDEHFQKKCFNKMSEFKKRDITIVIVSHDLGSIERLCDKAVWIDKGIVKEVGTPRDVIRSYLDFLAERDNKKALNDKEKSIKADIIEEHTIGTGEIRITDVKLLDATGEEKNTFVTGDEASIKILYKRNAEVGNDVVFGMAIYNNNGLNCYGTNTHLDNINIKALKDKGEVIFRMRNLNLLDGEYFLDVSCHRVSGELYDYKKSVLTFNMYSLIKEVGIFRLDHEWQIL</sequence>
<dbReference type="GO" id="GO:0005524">
    <property type="term" value="F:ATP binding"/>
    <property type="evidence" value="ECO:0007669"/>
    <property type="project" value="UniProtKB-KW"/>
</dbReference>
<name>A0A975AWP1_9THEO</name>
<dbReference type="Pfam" id="PF00005">
    <property type="entry name" value="ABC_tran"/>
    <property type="match status" value="1"/>
</dbReference>
<evidence type="ECO:0000256" key="3">
    <source>
        <dbReference type="ARBA" id="ARBA00022741"/>
    </source>
</evidence>
<dbReference type="InterPro" id="IPR015860">
    <property type="entry name" value="ABC_transpr_TagH-like"/>
</dbReference>
<dbReference type="InterPro" id="IPR003439">
    <property type="entry name" value="ABC_transporter-like_ATP-bd"/>
</dbReference>
<keyword evidence="3" id="KW-0547">Nucleotide-binding</keyword>
<reference evidence="6" key="1">
    <citation type="submission" date="2020-08" db="EMBL/GenBank/DDBJ databases">
        <title>Genomic insights into the carbon and energy metabolism of the first obligate autotrophic acetogenic bacterium Aceticella autotrophica gen. nov., sp. nov.</title>
        <authorList>
            <person name="Toshchakov S.V."/>
            <person name="Elcheninov A.G."/>
            <person name="Kublanov I.V."/>
            <person name="Frolov E.N."/>
            <person name="Lebedinsky A.V."/>
        </authorList>
    </citation>
    <scope>NUCLEOTIDE SEQUENCE</scope>
    <source>
        <strain evidence="6">3443-3Ac</strain>
    </source>
</reference>
<dbReference type="Pfam" id="PF14524">
    <property type="entry name" value="Wzt_C"/>
    <property type="match status" value="1"/>
</dbReference>
<dbReference type="EMBL" id="CP060096">
    <property type="protein sequence ID" value="QSZ27763.1"/>
    <property type="molecule type" value="Genomic_DNA"/>
</dbReference>
<dbReference type="RefSeq" id="WP_284680475.1">
    <property type="nucleotide sequence ID" value="NZ_CP060096.1"/>
</dbReference>
<dbReference type="PROSITE" id="PS50893">
    <property type="entry name" value="ABC_TRANSPORTER_2"/>
    <property type="match status" value="1"/>
</dbReference>
<dbReference type="InterPro" id="IPR027417">
    <property type="entry name" value="P-loop_NTPase"/>
</dbReference>
<dbReference type="PANTHER" id="PTHR46743">
    <property type="entry name" value="TEICHOIC ACIDS EXPORT ATP-BINDING PROTEIN TAGH"/>
    <property type="match status" value="1"/>
</dbReference>
<keyword evidence="2" id="KW-0813">Transport</keyword>